<dbReference type="Bgee" id="ENSGACG00000001531">
    <property type="expression patterns" value="Expressed in spleen and 6 other cell types or tissues"/>
</dbReference>
<sequence>MCSSGGRAERPPLQPQMGCPPCSSTGRTLLTACCRPPPAAAPTLCNGTEIQCASGRVWNGELICLGNSKAEPPAFSPLGGGPGRSPITAGAQPSGLRKGTVRPTGSLPACVISFTSTASVA</sequence>
<reference evidence="2" key="1">
    <citation type="submission" date="2006-01" db="EMBL/GenBank/DDBJ databases">
        <authorList>
            <person name="Lindblad-Toh K."/>
            <person name="Mauceli E."/>
            <person name="Grabherr M."/>
            <person name="Chang J.L."/>
            <person name="Lander E.S."/>
        </authorList>
    </citation>
    <scope>NUCLEOTIDE SEQUENCE [LARGE SCALE GENOMIC DNA]</scope>
</reference>
<evidence type="ECO:0000313" key="2">
    <source>
        <dbReference type="Ensembl" id="ENSGACP00000001993.1"/>
    </source>
</evidence>
<feature type="region of interest" description="Disordered" evidence="1">
    <location>
        <begin position="75"/>
        <end position="102"/>
    </location>
</feature>
<protein>
    <submittedName>
        <fullName evidence="2">Uncharacterized protein</fullName>
    </submittedName>
</protein>
<organism evidence="2">
    <name type="scientific">Gasterosteus aculeatus</name>
    <name type="common">Three-spined stickleback</name>
    <dbReference type="NCBI Taxonomy" id="69293"/>
    <lineage>
        <taxon>Eukaryota</taxon>
        <taxon>Metazoa</taxon>
        <taxon>Chordata</taxon>
        <taxon>Craniata</taxon>
        <taxon>Vertebrata</taxon>
        <taxon>Euteleostomi</taxon>
        <taxon>Actinopterygii</taxon>
        <taxon>Neopterygii</taxon>
        <taxon>Teleostei</taxon>
        <taxon>Neoteleostei</taxon>
        <taxon>Acanthomorphata</taxon>
        <taxon>Eupercaria</taxon>
        <taxon>Perciformes</taxon>
        <taxon>Cottioidei</taxon>
        <taxon>Gasterosteales</taxon>
        <taxon>Gasterosteidae</taxon>
        <taxon>Gasterosteus</taxon>
    </lineage>
</organism>
<name>G3N9K3_GASAC</name>
<reference evidence="2" key="2">
    <citation type="submission" date="2024-04" db="UniProtKB">
        <authorList>
            <consortium name="Ensembl"/>
        </authorList>
    </citation>
    <scope>IDENTIFICATION</scope>
</reference>
<evidence type="ECO:0000256" key="1">
    <source>
        <dbReference type="SAM" id="MobiDB-lite"/>
    </source>
</evidence>
<dbReference type="AlphaFoldDB" id="G3N9K3"/>
<accession>G3N9K3</accession>
<proteinExistence type="predicted"/>
<dbReference type="Ensembl" id="ENSGACT00000001996.1">
    <property type="protein sequence ID" value="ENSGACP00000001993.1"/>
    <property type="gene ID" value="ENSGACG00000001531.1"/>
</dbReference>